<evidence type="ECO:0000313" key="2">
    <source>
        <dbReference type="Proteomes" id="UP000789366"/>
    </source>
</evidence>
<comment type="caution">
    <text evidence="1">The sequence shown here is derived from an EMBL/GenBank/DDBJ whole genome shotgun (WGS) entry which is preliminary data.</text>
</comment>
<proteinExistence type="predicted"/>
<organism evidence="1 2">
    <name type="scientific">Cetraspora pellucida</name>
    <dbReference type="NCBI Taxonomy" id="1433469"/>
    <lineage>
        <taxon>Eukaryota</taxon>
        <taxon>Fungi</taxon>
        <taxon>Fungi incertae sedis</taxon>
        <taxon>Mucoromycota</taxon>
        <taxon>Glomeromycotina</taxon>
        <taxon>Glomeromycetes</taxon>
        <taxon>Diversisporales</taxon>
        <taxon>Gigasporaceae</taxon>
        <taxon>Cetraspora</taxon>
    </lineage>
</organism>
<name>A0ACA9Q9U6_9GLOM</name>
<accession>A0ACA9Q9U6</accession>
<dbReference type="Proteomes" id="UP000789366">
    <property type="component" value="Unassembled WGS sequence"/>
</dbReference>
<sequence length="113" mass="12797">EQREKAKEQKLSSPELEFSADNPYIDNSAEWAQIERPSENSDNLQLQASDESMALNTLFQTYDEIETPITDMNIESSNDDQMSNSSNNSTVDSIFNSTMMNITSELENAEFTL</sequence>
<feature type="non-terminal residue" evidence="1">
    <location>
        <position position="1"/>
    </location>
</feature>
<evidence type="ECO:0000313" key="1">
    <source>
        <dbReference type="EMBL" id="CAG8742208.1"/>
    </source>
</evidence>
<keyword evidence="2" id="KW-1185">Reference proteome</keyword>
<protein>
    <submittedName>
        <fullName evidence="1">10548_t:CDS:1</fullName>
    </submittedName>
</protein>
<feature type="non-terminal residue" evidence="1">
    <location>
        <position position="113"/>
    </location>
</feature>
<gene>
    <name evidence="1" type="ORF">SPELUC_LOCUS13893</name>
</gene>
<reference evidence="1" key="1">
    <citation type="submission" date="2021-06" db="EMBL/GenBank/DDBJ databases">
        <authorList>
            <person name="Kallberg Y."/>
            <person name="Tangrot J."/>
            <person name="Rosling A."/>
        </authorList>
    </citation>
    <scope>NUCLEOTIDE SEQUENCE</scope>
    <source>
        <strain evidence="1">28 12/20/2015</strain>
    </source>
</reference>
<dbReference type="EMBL" id="CAJVPW010038454">
    <property type="protein sequence ID" value="CAG8742208.1"/>
    <property type="molecule type" value="Genomic_DNA"/>
</dbReference>